<evidence type="ECO:0000256" key="1">
    <source>
        <dbReference type="ARBA" id="ARBA00022448"/>
    </source>
</evidence>
<dbReference type="PANTHER" id="PTHR37823:SF1">
    <property type="entry name" value="CYTOCHROME C-553-LIKE"/>
    <property type="match status" value="1"/>
</dbReference>
<dbReference type="CDD" id="cd20779">
    <property type="entry name" value="8prop_hemeD1_NirS"/>
    <property type="match status" value="1"/>
</dbReference>
<accession>A0A833H2R4</accession>
<feature type="domain" description="Cytochrome c" evidence="8">
    <location>
        <begin position="31"/>
        <end position="123"/>
    </location>
</feature>
<proteinExistence type="predicted"/>
<dbReference type="EMBL" id="WBUI01000005">
    <property type="protein sequence ID" value="KAB2933525.1"/>
    <property type="molecule type" value="Genomic_DNA"/>
</dbReference>
<evidence type="ECO:0000313" key="9">
    <source>
        <dbReference type="EMBL" id="KAB2933525.1"/>
    </source>
</evidence>
<comment type="caution">
    <text evidence="9">The sequence shown here is derived from an EMBL/GenBank/DDBJ whole genome shotgun (WGS) entry which is preliminary data.</text>
</comment>
<evidence type="ECO:0000256" key="5">
    <source>
        <dbReference type="ARBA" id="ARBA00023004"/>
    </source>
</evidence>
<organism evidence="9 10">
    <name type="scientific">Leptonema illini</name>
    <dbReference type="NCBI Taxonomy" id="183"/>
    <lineage>
        <taxon>Bacteria</taxon>
        <taxon>Pseudomonadati</taxon>
        <taxon>Spirochaetota</taxon>
        <taxon>Spirochaetia</taxon>
        <taxon>Leptospirales</taxon>
        <taxon>Leptospiraceae</taxon>
        <taxon>Leptonema</taxon>
    </lineage>
</organism>
<evidence type="ECO:0000256" key="6">
    <source>
        <dbReference type="PROSITE-ProRule" id="PRU00433"/>
    </source>
</evidence>
<dbReference type="Pfam" id="PF00034">
    <property type="entry name" value="Cytochrom_C"/>
    <property type="match status" value="1"/>
</dbReference>
<dbReference type="AlphaFoldDB" id="A0A833H2R4"/>
<keyword evidence="7" id="KW-0732">Signal</keyword>
<dbReference type="GO" id="GO:0046872">
    <property type="term" value="F:metal ion binding"/>
    <property type="evidence" value="ECO:0007669"/>
    <property type="project" value="UniProtKB-KW"/>
</dbReference>
<gene>
    <name evidence="9" type="ORF">F9K24_06655</name>
</gene>
<keyword evidence="1" id="KW-0813">Transport</keyword>
<reference evidence="9 10" key="1">
    <citation type="submission" date="2019-10" db="EMBL/GenBank/DDBJ databases">
        <title>Extracellular Electron Transfer in a Candidatus Methanoperedens spp. Enrichment Culture.</title>
        <authorList>
            <person name="Berger S."/>
            <person name="Rangel Shaw D."/>
            <person name="Berben T."/>
            <person name="In 'T Zandt M."/>
            <person name="Frank J."/>
            <person name="Reimann J."/>
            <person name="Jetten M.S.M."/>
            <person name="Welte C.U."/>
        </authorList>
    </citation>
    <scope>NUCLEOTIDE SEQUENCE [LARGE SCALE GENOMIC DNA]</scope>
    <source>
        <strain evidence="9">SB12</strain>
    </source>
</reference>
<dbReference type="SUPFAM" id="SSF51004">
    <property type="entry name" value="C-terminal (heme d1) domain of cytochrome cd1-nitrite reductase"/>
    <property type="match status" value="1"/>
</dbReference>
<evidence type="ECO:0000256" key="7">
    <source>
        <dbReference type="SAM" id="SignalP"/>
    </source>
</evidence>
<dbReference type="Gene3D" id="2.140.10.20">
    <property type="entry name" value="C-terminal (heme d1) domain of cytochrome cd1-nitrite reductase"/>
    <property type="match status" value="1"/>
</dbReference>
<dbReference type="InterPro" id="IPR009056">
    <property type="entry name" value="Cyt_c-like_dom"/>
</dbReference>
<keyword evidence="2 6" id="KW-0349">Heme</keyword>
<dbReference type="GO" id="GO:0020037">
    <property type="term" value="F:heme binding"/>
    <property type="evidence" value="ECO:0007669"/>
    <property type="project" value="InterPro"/>
</dbReference>
<dbReference type="InterPro" id="IPR003143">
    <property type="entry name" value="Cyt_cd1_C_sf"/>
</dbReference>
<evidence type="ECO:0000256" key="4">
    <source>
        <dbReference type="ARBA" id="ARBA00022982"/>
    </source>
</evidence>
<protein>
    <submittedName>
        <fullName evidence="9">C-type cytochrome</fullName>
    </submittedName>
</protein>
<evidence type="ECO:0000256" key="2">
    <source>
        <dbReference type="ARBA" id="ARBA00022617"/>
    </source>
</evidence>
<dbReference type="SUPFAM" id="SSF46626">
    <property type="entry name" value="Cytochrome c"/>
    <property type="match status" value="2"/>
</dbReference>
<dbReference type="PROSITE" id="PS51257">
    <property type="entry name" value="PROKAR_LIPOPROTEIN"/>
    <property type="match status" value="1"/>
</dbReference>
<keyword evidence="3 6" id="KW-0479">Metal-binding</keyword>
<feature type="domain" description="Cytochrome c" evidence="8">
    <location>
        <begin position="138"/>
        <end position="229"/>
    </location>
</feature>
<sequence length="656" mass="72928">MKKQTQFAVLFSTVALFVLAVACEKKKETAEFTGPGKQVFMSKGCVACHNFGGGDSATGPDLKGVTERRTADWIKKWIDDPAAMLKSDPQAQELSKKYTTHMPKFGLTAEEIDQVIEYFKWQDQQGATAQAFEPLSDKEFTEAKEIYFDRCSGCHGAKRWGATGPSLLPATHIADAKEVQGGGTRAKGQEFIEAMLENGSPKGMPAWGKEKILDARQINLMARYVQMDPPEVPKLGMEEAKKEWELIVPVADRPKSDPTGGQFLNYFGVVLRDAGKVAIIDGTTHKKIAVVDTGKAVHILRSSHSGRYFYVIGRDGRLALIDLWYKEPKVVARGRTCWDARSVDGSKAHGYEDKYAIVGCYTPFQYAIMDGQTLEPLSITSVADSKDWKTGNALPEVRVASIVASDHEPLWVINLKESGWVYLVDYRNPKQPKETRITADNFLHDGGWVQFPGSKEKRYFIVAANAKNSLCVIDVVAKKLVKVGAKPCIETGNRPHPGRGANFVHPKFGPVYATSHISEEVITLIGVDPAGHPQHAWKVVEKIPMKSAGSLFVKTHPNSRNLWVDMPLSSQAGVNGEVGVYNIDTGKMQYIKVSPDRIVHMEYNKDGNEVWISGWLDNSIYIYDDKTLKLKKKISESWVFTPTGKFNVYNSKNDIY</sequence>
<dbReference type="Pfam" id="PF13442">
    <property type="entry name" value="Cytochrome_CBB3"/>
    <property type="match status" value="1"/>
</dbReference>
<dbReference type="Proteomes" id="UP000460298">
    <property type="component" value="Unassembled WGS sequence"/>
</dbReference>
<dbReference type="GO" id="GO:0009055">
    <property type="term" value="F:electron transfer activity"/>
    <property type="evidence" value="ECO:0007669"/>
    <property type="project" value="InterPro"/>
</dbReference>
<dbReference type="InterPro" id="IPR051811">
    <property type="entry name" value="Cytochrome_c550/c551-like"/>
</dbReference>
<dbReference type="InterPro" id="IPR036909">
    <property type="entry name" value="Cyt_c-like_dom_sf"/>
</dbReference>
<feature type="chain" id="PRO_5032402418" evidence="7">
    <location>
        <begin position="23"/>
        <end position="656"/>
    </location>
</feature>
<dbReference type="Pfam" id="PF02239">
    <property type="entry name" value="Cytochrom_D1"/>
    <property type="match status" value="1"/>
</dbReference>
<name>A0A833H2R4_9LEPT</name>
<keyword evidence="5 6" id="KW-0408">Iron</keyword>
<evidence type="ECO:0000259" key="8">
    <source>
        <dbReference type="PROSITE" id="PS51007"/>
    </source>
</evidence>
<evidence type="ECO:0000313" key="10">
    <source>
        <dbReference type="Proteomes" id="UP000460298"/>
    </source>
</evidence>
<evidence type="ECO:0000256" key="3">
    <source>
        <dbReference type="ARBA" id="ARBA00022723"/>
    </source>
</evidence>
<keyword evidence="4" id="KW-0249">Electron transport</keyword>
<dbReference type="Gene3D" id="1.10.760.10">
    <property type="entry name" value="Cytochrome c-like domain"/>
    <property type="match status" value="2"/>
</dbReference>
<dbReference type="InterPro" id="IPR011048">
    <property type="entry name" value="Haem_d1_sf"/>
</dbReference>
<dbReference type="PANTHER" id="PTHR37823">
    <property type="entry name" value="CYTOCHROME C-553-LIKE"/>
    <property type="match status" value="1"/>
</dbReference>
<dbReference type="PROSITE" id="PS51007">
    <property type="entry name" value="CYTC"/>
    <property type="match status" value="2"/>
</dbReference>
<feature type="signal peptide" evidence="7">
    <location>
        <begin position="1"/>
        <end position="22"/>
    </location>
</feature>